<feature type="region of interest" description="Disordered" evidence="7">
    <location>
        <begin position="582"/>
        <end position="658"/>
    </location>
</feature>
<dbReference type="InterPro" id="IPR016024">
    <property type="entry name" value="ARM-type_fold"/>
</dbReference>
<dbReference type="PANTHER" id="PTHR12730:SF0">
    <property type="entry name" value="PROTEIN SDA1 HOMOLOG"/>
    <property type="match status" value="1"/>
</dbReference>
<feature type="compositionally biased region" description="Acidic residues" evidence="7">
    <location>
        <begin position="508"/>
        <end position="546"/>
    </location>
</feature>
<dbReference type="GO" id="GO:0042273">
    <property type="term" value="P:ribosomal large subunit biogenesis"/>
    <property type="evidence" value="ECO:0007669"/>
    <property type="project" value="UniProtKB-UniRule"/>
</dbReference>
<evidence type="ECO:0000256" key="5">
    <source>
        <dbReference type="ARBA" id="ARBA00023242"/>
    </source>
</evidence>
<dbReference type="InterPro" id="IPR027312">
    <property type="entry name" value="Sda1"/>
</dbReference>
<dbReference type="Proteomes" id="UP000794436">
    <property type="component" value="Unassembled WGS sequence"/>
</dbReference>
<dbReference type="GO" id="GO:0015031">
    <property type="term" value="P:protein transport"/>
    <property type="evidence" value="ECO:0007669"/>
    <property type="project" value="UniProtKB-KW"/>
</dbReference>
<keyword evidence="3 6" id="KW-0690">Ribosome biogenesis</keyword>
<evidence type="ECO:0000259" key="9">
    <source>
        <dbReference type="Pfam" id="PF08158"/>
    </source>
</evidence>
<dbReference type="GO" id="GO:0000055">
    <property type="term" value="P:ribosomal large subunit export from nucleus"/>
    <property type="evidence" value="ECO:0007669"/>
    <property type="project" value="UniProtKB-UniRule"/>
</dbReference>
<comment type="subcellular location">
    <subcellularLocation>
        <location evidence="6">Nucleus</location>
        <location evidence="6">Nucleolus</location>
    </subcellularLocation>
</comment>
<evidence type="ECO:0000313" key="11">
    <source>
        <dbReference type="Proteomes" id="UP000794436"/>
    </source>
</evidence>
<dbReference type="SUPFAM" id="SSF48371">
    <property type="entry name" value="ARM repeat"/>
    <property type="match status" value="1"/>
</dbReference>
<evidence type="ECO:0000256" key="6">
    <source>
        <dbReference type="RuleBase" id="RU365057"/>
    </source>
</evidence>
<feature type="region of interest" description="Disordered" evidence="7">
    <location>
        <begin position="490"/>
        <end position="564"/>
    </location>
</feature>
<reference evidence="10" key="1">
    <citation type="submission" date="2019-03" db="EMBL/GenBank/DDBJ databases">
        <title>Long read genome sequence of the mycoparasitic Pythium oligandrum ATCC 38472 isolated from sugarbeet rhizosphere.</title>
        <authorList>
            <person name="Gaulin E."/>
        </authorList>
    </citation>
    <scope>NUCLEOTIDE SEQUENCE</scope>
    <source>
        <strain evidence="10">ATCC 38472_TT</strain>
    </source>
</reference>
<accession>A0A8K1CSC6</accession>
<gene>
    <name evidence="10" type="ORF">Poli38472_011053</name>
</gene>
<name>A0A8K1CSC6_PYTOL</name>
<evidence type="ECO:0000256" key="1">
    <source>
        <dbReference type="ARBA" id="ARBA00005783"/>
    </source>
</evidence>
<evidence type="ECO:0000256" key="2">
    <source>
        <dbReference type="ARBA" id="ARBA00022448"/>
    </source>
</evidence>
<keyword evidence="5 6" id="KW-0539">Nucleus</keyword>
<comment type="caution">
    <text evidence="10">The sequence shown here is derived from an EMBL/GenBank/DDBJ whole genome shotgun (WGS) entry which is preliminary data.</text>
</comment>
<feature type="region of interest" description="Disordered" evidence="7">
    <location>
        <begin position="686"/>
        <end position="705"/>
    </location>
</feature>
<dbReference type="InterPro" id="IPR007949">
    <property type="entry name" value="SDA1_MD"/>
</dbReference>
<dbReference type="GO" id="GO:0005730">
    <property type="term" value="C:nucleolus"/>
    <property type="evidence" value="ECO:0007669"/>
    <property type="project" value="UniProtKB-SubCell"/>
</dbReference>
<dbReference type="EMBL" id="SPLM01000004">
    <property type="protein sequence ID" value="TMW67433.1"/>
    <property type="molecule type" value="Genomic_DNA"/>
</dbReference>
<dbReference type="AlphaFoldDB" id="A0A8K1CSC6"/>
<proteinExistence type="inferred from homology"/>
<feature type="compositionally biased region" description="Basic and acidic residues" evidence="7">
    <location>
        <begin position="606"/>
        <end position="644"/>
    </location>
</feature>
<evidence type="ECO:0000259" key="8">
    <source>
        <dbReference type="Pfam" id="PF05285"/>
    </source>
</evidence>
<dbReference type="PANTHER" id="PTHR12730">
    <property type="entry name" value="HSDA/SDA1-RELATED"/>
    <property type="match status" value="1"/>
</dbReference>
<sequence>MAAVNASRPDVIGKLPQLQNMVKRDPEGYKSEFLMQLRHYESEYQLFELQPTKESAHFGALVSFLSHVAKCYPVEMAEFPNQIMKLLRENYLVLEMDLRKTLVQALTLMRNRNLIDPITLLKLFFELFRCPDKRLREILYNHIVADIRQLNANSKNIRVNKALQNFLFDMLQDENENAATKSLQVLIDLFKRKIWHDTRTANVIATACTGKNTKLLVMAINFFLGIDGDILEEEEKEKKEKTATVEVDYHSHSKKTKKRQRDTIKALKKNKRARQKEITFQATFPAIELLNDPQGVAEKQLKVLKGCTERFEVKLLMMNFIGRIMGFHKLILLPYYPLLQRYLQSHQNNVTQILAYLVQSCHEDIPPEELLPIIKSIANNFVTERCSSEVIAVGINALREIFRRVPLVLECEGMDALVQDLVMYNRMRDKTIVMAARGILNLIREIHPALLKRKDRGKFHDEAARPKQFGELVAAEGVEGAELLEEAEAAGRFDGEDNQDGWEVASSESEDDDDEWIDVSSDEEGGGNDDEEMDEDEEENEEEGEDAEVKPKKDQKDRIDARRILTPKDFERIEMLKKEREAAMKDPKVRRKRKADEALAAAAPKNEVEMAKVKPEDLEGYAKKKRLTQEERLRSVLEGREDWKNKKKGGGTTNTEKKRLKHFMMIKKSRQVQGKVLQSARLVQRQKTQQVKKILKHDAKKRRAI</sequence>
<comment type="function">
    <text evidence="6">Required for 60S pre-ribosomal subunits export to the cytoplasm.</text>
</comment>
<keyword evidence="11" id="KW-1185">Reference proteome</keyword>
<feature type="compositionally biased region" description="Basic residues" evidence="7">
    <location>
        <begin position="693"/>
        <end position="705"/>
    </location>
</feature>
<evidence type="ECO:0000256" key="7">
    <source>
        <dbReference type="SAM" id="MobiDB-lite"/>
    </source>
</evidence>
<feature type="compositionally biased region" description="Basic and acidic residues" evidence="7">
    <location>
        <begin position="547"/>
        <end position="564"/>
    </location>
</feature>
<keyword evidence="4 6" id="KW-0653">Protein transport</keyword>
<comment type="similarity">
    <text evidence="1 6">Belongs to the SDA1 family.</text>
</comment>
<organism evidence="10 11">
    <name type="scientific">Pythium oligandrum</name>
    <name type="common">Mycoparasitic fungus</name>
    <dbReference type="NCBI Taxonomy" id="41045"/>
    <lineage>
        <taxon>Eukaryota</taxon>
        <taxon>Sar</taxon>
        <taxon>Stramenopiles</taxon>
        <taxon>Oomycota</taxon>
        <taxon>Peronosporomycetes</taxon>
        <taxon>Pythiales</taxon>
        <taxon>Pythiaceae</taxon>
        <taxon>Pythium</taxon>
    </lineage>
</organism>
<evidence type="ECO:0000256" key="4">
    <source>
        <dbReference type="ARBA" id="ARBA00022927"/>
    </source>
</evidence>
<dbReference type="Pfam" id="PF05285">
    <property type="entry name" value="SDA1_dom"/>
    <property type="match status" value="1"/>
</dbReference>
<feature type="domain" description="SDA1 middle" evidence="8">
    <location>
        <begin position="500"/>
        <end position="639"/>
    </location>
</feature>
<keyword evidence="2 6" id="KW-0813">Transport</keyword>
<evidence type="ECO:0000313" key="10">
    <source>
        <dbReference type="EMBL" id="TMW67433.1"/>
    </source>
</evidence>
<dbReference type="InterPro" id="IPR012977">
    <property type="entry name" value="SDA1_N"/>
</dbReference>
<feature type="domain" description="SDA1 N-terminal" evidence="9">
    <location>
        <begin position="64"/>
        <end position="427"/>
    </location>
</feature>
<dbReference type="Pfam" id="PF08158">
    <property type="entry name" value="SDA1_HEAT"/>
    <property type="match status" value="1"/>
</dbReference>
<evidence type="ECO:0000256" key="3">
    <source>
        <dbReference type="ARBA" id="ARBA00022517"/>
    </source>
</evidence>
<protein>
    <recommendedName>
        <fullName evidence="6">Protein SDA1</fullName>
    </recommendedName>
</protein>
<dbReference type="OrthoDB" id="2196187at2759"/>